<dbReference type="Gene3D" id="1.10.10.10">
    <property type="entry name" value="Winged helix-like DNA-binding domain superfamily/Winged helix DNA-binding domain"/>
    <property type="match status" value="1"/>
</dbReference>
<name>A0ABU5DP50_9BURK</name>
<dbReference type="RefSeq" id="WP_320426060.1">
    <property type="nucleotide sequence ID" value="NZ_JAXCLA010000009.1"/>
</dbReference>
<dbReference type="InterPro" id="IPR036388">
    <property type="entry name" value="WH-like_DNA-bd_sf"/>
</dbReference>
<comment type="caution">
    <text evidence="1">The sequence shown here is derived from an EMBL/GenBank/DDBJ whole genome shotgun (WGS) entry which is preliminary data.</text>
</comment>
<keyword evidence="2" id="KW-1185">Reference proteome</keyword>
<evidence type="ECO:0000313" key="2">
    <source>
        <dbReference type="Proteomes" id="UP001285263"/>
    </source>
</evidence>
<sequence length="56" mass="6377">MLAGIPLFERHPKGVLPMAAGEAFMRRARRIQMKFDDTVNELHRMKTGQLGILRIG</sequence>
<evidence type="ECO:0000313" key="1">
    <source>
        <dbReference type="EMBL" id="MDY0748097.1"/>
    </source>
</evidence>
<dbReference type="EMBL" id="JAXCLA010000009">
    <property type="protein sequence ID" value="MDY0748097.1"/>
    <property type="molecule type" value="Genomic_DNA"/>
</dbReference>
<proteinExistence type="predicted"/>
<organism evidence="1 2">
    <name type="scientific">Roseateles agri</name>
    <dbReference type="NCBI Taxonomy" id="3098619"/>
    <lineage>
        <taxon>Bacteria</taxon>
        <taxon>Pseudomonadati</taxon>
        <taxon>Pseudomonadota</taxon>
        <taxon>Betaproteobacteria</taxon>
        <taxon>Burkholderiales</taxon>
        <taxon>Sphaerotilaceae</taxon>
        <taxon>Roseateles</taxon>
    </lineage>
</organism>
<accession>A0ABU5DP50</accession>
<gene>
    <name evidence="1" type="ORF">SNE35_26590</name>
</gene>
<dbReference type="Proteomes" id="UP001285263">
    <property type="component" value="Unassembled WGS sequence"/>
</dbReference>
<reference evidence="1 2" key="1">
    <citation type="submission" date="2023-11" db="EMBL/GenBank/DDBJ databases">
        <title>Paucibacter sp. nov., isolated from fresh soil in Korea.</title>
        <authorList>
            <person name="Le N.T.T."/>
        </authorList>
    </citation>
    <scope>NUCLEOTIDE SEQUENCE [LARGE SCALE GENOMIC DNA]</scope>
    <source>
        <strain evidence="1 2">R3-3</strain>
    </source>
</reference>
<protein>
    <submittedName>
        <fullName evidence="1">Uncharacterized protein</fullName>
    </submittedName>
</protein>